<dbReference type="AlphaFoldDB" id="A0AAD4XNT2"/>
<evidence type="ECO:0000313" key="1">
    <source>
        <dbReference type="EMBL" id="KAI3928566.1"/>
    </source>
</evidence>
<comment type="caution">
    <text evidence="1">The sequence shown here is derived from an EMBL/GenBank/DDBJ whole genome shotgun (WGS) entry which is preliminary data.</text>
</comment>
<protein>
    <submittedName>
        <fullName evidence="1">Uncharacterized protein</fullName>
    </submittedName>
</protein>
<evidence type="ECO:0000313" key="2">
    <source>
        <dbReference type="Proteomes" id="UP001202328"/>
    </source>
</evidence>
<name>A0AAD4XNT2_9MAGN</name>
<reference evidence="1" key="1">
    <citation type="submission" date="2022-04" db="EMBL/GenBank/DDBJ databases">
        <title>A functionally conserved STORR gene fusion in Papaver species that diverged 16.8 million years ago.</title>
        <authorList>
            <person name="Catania T."/>
        </authorList>
    </citation>
    <scope>NUCLEOTIDE SEQUENCE</scope>
    <source>
        <strain evidence="1">S-188037</strain>
    </source>
</reference>
<organism evidence="1 2">
    <name type="scientific">Papaver atlanticum</name>
    <dbReference type="NCBI Taxonomy" id="357466"/>
    <lineage>
        <taxon>Eukaryota</taxon>
        <taxon>Viridiplantae</taxon>
        <taxon>Streptophyta</taxon>
        <taxon>Embryophyta</taxon>
        <taxon>Tracheophyta</taxon>
        <taxon>Spermatophyta</taxon>
        <taxon>Magnoliopsida</taxon>
        <taxon>Ranunculales</taxon>
        <taxon>Papaveraceae</taxon>
        <taxon>Papaveroideae</taxon>
        <taxon>Papaver</taxon>
    </lineage>
</organism>
<gene>
    <name evidence="1" type="ORF">MKW98_024167</name>
</gene>
<accession>A0AAD4XNT2</accession>
<dbReference type="EMBL" id="JAJJMB010007708">
    <property type="protein sequence ID" value="KAI3928566.1"/>
    <property type="molecule type" value="Genomic_DNA"/>
</dbReference>
<dbReference type="Proteomes" id="UP001202328">
    <property type="component" value="Unassembled WGS sequence"/>
</dbReference>
<keyword evidence="2" id="KW-1185">Reference proteome</keyword>
<sequence>MLSKSRGLESVAGYCNEYLNRGGDLSFIVCGISIGNKCMKLVWELAYVGETRETQGLSLLATPLSKWCVYWTSQSLGFNFIGFYQMTKLSMIPFTVLFVNLTR</sequence>
<proteinExistence type="predicted"/>